<sequence>MKDNNQSRREFIKHTATLAGMAGMGSLGELSAALAQKQAGNDKIVGIQIGPESFVDEGTEYILDTLQEKGAVNTLFLTTFTYGRGFAGRMTPGRSFPDHGKPLSAEHFFHGGYFAKPHPEFYKDTVLKHTRAPDHGDLDIVAEVLPAARKRGMRVFCGIEDRWDSAFDVPGLEACAEVDLAGNRVFTKGRRITQSMFNPNVRAFWKGLVSDVCTSYDIDGVLFLNERTGPLMTVLTASPFRDEIGDPMQVTCFDAYHEQAAGAQNIDYGRAKEGYLKLAKFVQDALSDRKPTDGYYVYFQRLLLQYPEIVAYDRLFDWGKHQIVDDVRGAIKAVRKELQVVFHVEHTISFNPFIRSGIDYGHLASRTDFLKPVAYNNCGGERYVNFIRNVGSTIFRGVPLDELLHLNNQLMGFSGEASLEDLPKAGLSANYVFAETKRALAGVNGQCGILTGIDIDIPVGPDSRRATPEDTYKATYAALEAGAQGVILSRKYSEMRNTNLAGAGRAVRDALKA</sequence>
<proteinExistence type="predicted"/>
<dbReference type="PROSITE" id="PS51318">
    <property type="entry name" value="TAT"/>
    <property type="match status" value="1"/>
</dbReference>
<dbReference type="RefSeq" id="WP_090602627.1">
    <property type="nucleotide sequence ID" value="NZ_FNZR01000001.1"/>
</dbReference>
<keyword evidence="2" id="KW-1185">Reference proteome</keyword>
<name>A0A1H7G7R9_9SPHI</name>
<gene>
    <name evidence="1" type="ORF">SAMN05421740_101607</name>
</gene>
<dbReference type="EMBL" id="FNZR01000001">
    <property type="protein sequence ID" value="SEK34333.1"/>
    <property type="molecule type" value="Genomic_DNA"/>
</dbReference>
<organism evidence="1 2">
    <name type="scientific">Parapedobacter koreensis</name>
    <dbReference type="NCBI Taxonomy" id="332977"/>
    <lineage>
        <taxon>Bacteria</taxon>
        <taxon>Pseudomonadati</taxon>
        <taxon>Bacteroidota</taxon>
        <taxon>Sphingobacteriia</taxon>
        <taxon>Sphingobacteriales</taxon>
        <taxon>Sphingobacteriaceae</taxon>
        <taxon>Parapedobacter</taxon>
    </lineage>
</organism>
<evidence type="ECO:0000313" key="1">
    <source>
        <dbReference type="EMBL" id="SEK34333.1"/>
    </source>
</evidence>
<dbReference type="AlphaFoldDB" id="A0A1H7G7R9"/>
<dbReference type="Gene3D" id="3.20.20.80">
    <property type="entry name" value="Glycosidases"/>
    <property type="match status" value="1"/>
</dbReference>
<protein>
    <submittedName>
        <fullName evidence="1">Tat (Twin-arginine translocation) pathway signal sequence</fullName>
    </submittedName>
</protein>
<dbReference type="Proteomes" id="UP000198916">
    <property type="component" value="Unassembled WGS sequence"/>
</dbReference>
<reference evidence="2" key="1">
    <citation type="submission" date="2016-10" db="EMBL/GenBank/DDBJ databases">
        <authorList>
            <person name="Varghese N."/>
            <person name="Submissions S."/>
        </authorList>
    </citation>
    <scope>NUCLEOTIDE SEQUENCE [LARGE SCALE GENOMIC DNA]</scope>
    <source>
        <strain evidence="2">Jip14</strain>
    </source>
</reference>
<accession>A0A1H7G7R9</accession>
<dbReference type="OrthoDB" id="981224at2"/>
<dbReference type="STRING" id="332977.SAMN05421740_101607"/>
<dbReference type="NCBIfam" id="TIGR01409">
    <property type="entry name" value="TAT_signal_seq"/>
    <property type="match status" value="1"/>
</dbReference>
<dbReference type="InterPro" id="IPR006311">
    <property type="entry name" value="TAT_signal"/>
</dbReference>
<evidence type="ECO:0000313" key="2">
    <source>
        <dbReference type="Proteomes" id="UP000198916"/>
    </source>
</evidence>
<dbReference type="InterPro" id="IPR019546">
    <property type="entry name" value="TAT_signal_bac_arc"/>
</dbReference>